<evidence type="ECO:0000313" key="1">
    <source>
        <dbReference type="EnsemblPlants" id="PGSC0003DMT400049476"/>
    </source>
</evidence>
<keyword evidence="2" id="KW-1185">Reference proteome</keyword>
<reference evidence="1" key="2">
    <citation type="submission" date="2015-06" db="UniProtKB">
        <authorList>
            <consortium name="EnsemblPlants"/>
        </authorList>
    </citation>
    <scope>IDENTIFICATION</scope>
    <source>
        <strain evidence="1">DM1-3 516 R44</strain>
    </source>
</reference>
<dbReference type="ExpressionAtlas" id="M1BNT5">
    <property type="expression patterns" value="baseline"/>
</dbReference>
<reference evidence="2" key="1">
    <citation type="journal article" date="2011" name="Nature">
        <title>Genome sequence and analysis of the tuber crop potato.</title>
        <authorList>
            <consortium name="The Potato Genome Sequencing Consortium"/>
        </authorList>
    </citation>
    <scope>NUCLEOTIDE SEQUENCE [LARGE SCALE GENOMIC DNA]</scope>
    <source>
        <strain evidence="2">cv. DM1-3 516 R44</strain>
    </source>
</reference>
<dbReference type="EnsemblPlants" id="PGSC0003DMT400049476">
    <property type="protein sequence ID" value="PGSC0003DMT400049476"/>
    <property type="gene ID" value="PGSC0003DMG400019225"/>
</dbReference>
<accession>M1BNT5</accession>
<dbReference type="HOGENOM" id="CLU_2659361_0_0_1"/>
<name>M1BNT5_SOLTU</name>
<proteinExistence type="predicted"/>
<sequence>MEQVFCQIAEQDPINLQLGLDLLQAIKKEIGLLPSRQSLDFLLSACVNAKDLQACYLIWKEYKIAGLPYNILSYVR</sequence>
<dbReference type="PANTHER" id="PTHR47262">
    <property type="entry name" value="OS02G0132600 PROTEIN"/>
    <property type="match status" value="1"/>
</dbReference>
<evidence type="ECO:0000313" key="2">
    <source>
        <dbReference type="Proteomes" id="UP000011115"/>
    </source>
</evidence>
<dbReference type="Gramene" id="PGSC0003DMT400049476">
    <property type="protein sequence ID" value="PGSC0003DMT400049476"/>
    <property type="gene ID" value="PGSC0003DMG400019225"/>
</dbReference>
<dbReference type="PANTHER" id="PTHR47262:SF1">
    <property type="entry name" value="OS02G0132600 PROTEIN"/>
    <property type="match status" value="1"/>
</dbReference>
<organism evidence="1 2">
    <name type="scientific">Solanum tuberosum</name>
    <name type="common">Potato</name>
    <dbReference type="NCBI Taxonomy" id="4113"/>
    <lineage>
        <taxon>Eukaryota</taxon>
        <taxon>Viridiplantae</taxon>
        <taxon>Streptophyta</taxon>
        <taxon>Embryophyta</taxon>
        <taxon>Tracheophyta</taxon>
        <taxon>Spermatophyta</taxon>
        <taxon>Magnoliopsida</taxon>
        <taxon>eudicotyledons</taxon>
        <taxon>Gunneridae</taxon>
        <taxon>Pentapetalae</taxon>
        <taxon>asterids</taxon>
        <taxon>lamiids</taxon>
        <taxon>Solanales</taxon>
        <taxon>Solanaceae</taxon>
        <taxon>Solanoideae</taxon>
        <taxon>Solaneae</taxon>
        <taxon>Solanum</taxon>
    </lineage>
</organism>
<dbReference type="Proteomes" id="UP000011115">
    <property type="component" value="Unassembled WGS sequence"/>
</dbReference>
<dbReference type="AlphaFoldDB" id="M1BNT5"/>
<protein>
    <submittedName>
        <fullName evidence="1">Pentatricopeptide repeat-containing protein</fullName>
    </submittedName>
</protein>